<proteinExistence type="predicted"/>
<organism evidence="1 2">
    <name type="scientific">Streptomyces exfoliatus</name>
    <name type="common">Streptomyces hydrogenans</name>
    <dbReference type="NCBI Taxonomy" id="1905"/>
    <lineage>
        <taxon>Bacteria</taxon>
        <taxon>Bacillati</taxon>
        <taxon>Actinomycetota</taxon>
        <taxon>Actinomycetes</taxon>
        <taxon>Kitasatosporales</taxon>
        <taxon>Streptomycetaceae</taxon>
        <taxon>Streptomyces</taxon>
    </lineage>
</organism>
<keyword evidence="2" id="KW-1185">Reference proteome</keyword>
<dbReference type="RefSeq" id="WP_359210576.1">
    <property type="nucleotide sequence ID" value="NZ_JBEZAM010000030.1"/>
</dbReference>
<evidence type="ECO:0000313" key="2">
    <source>
        <dbReference type="Proteomes" id="UP001551210"/>
    </source>
</evidence>
<comment type="caution">
    <text evidence="1">The sequence shown here is derived from an EMBL/GenBank/DDBJ whole genome shotgun (WGS) entry which is preliminary data.</text>
</comment>
<protein>
    <submittedName>
        <fullName evidence="1">Uncharacterized protein</fullName>
    </submittedName>
</protein>
<accession>A0ABV3CZR9</accession>
<name>A0ABV3CZR9_STREX</name>
<reference evidence="1 2" key="1">
    <citation type="submission" date="2024-06" db="EMBL/GenBank/DDBJ databases">
        <title>The Natural Products Discovery Center: Release of the First 8490 Sequenced Strains for Exploring Actinobacteria Biosynthetic Diversity.</title>
        <authorList>
            <person name="Kalkreuter E."/>
            <person name="Kautsar S.A."/>
            <person name="Yang D."/>
            <person name="Bader C.D."/>
            <person name="Teijaro C.N."/>
            <person name="Fluegel L."/>
            <person name="Davis C.M."/>
            <person name="Simpson J.R."/>
            <person name="Lauterbach L."/>
            <person name="Steele A.D."/>
            <person name="Gui C."/>
            <person name="Meng S."/>
            <person name="Li G."/>
            <person name="Viehrig K."/>
            <person name="Ye F."/>
            <person name="Su P."/>
            <person name="Kiefer A.F."/>
            <person name="Nichols A."/>
            <person name="Cepeda A.J."/>
            <person name="Yan W."/>
            <person name="Fan B."/>
            <person name="Jiang Y."/>
            <person name="Adhikari A."/>
            <person name="Zheng C.-J."/>
            <person name="Schuster L."/>
            <person name="Cowan T.M."/>
            <person name="Smanski M.J."/>
            <person name="Chevrette M.G."/>
            <person name="De Carvalho L.P.S."/>
            <person name="Shen B."/>
        </authorList>
    </citation>
    <scope>NUCLEOTIDE SEQUENCE [LARGE SCALE GENOMIC DNA]</scope>
    <source>
        <strain evidence="1 2">NPDC045705</strain>
    </source>
</reference>
<dbReference type="Proteomes" id="UP001551210">
    <property type="component" value="Unassembled WGS sequence"/>
</dbReference>
<dbReference type="EMBL" id="JBEZAM010000030">
    <property type="protein sequence ID" value="MEU7295717.1"/>
    <property type="molecule type" value="Genomic_DNA"/>
</dbReference>
<sequence>MRALAAHQFGKLLVDTVMPLAYAAGGEQSVEDGPVVLLGGS</sequence>
<evidence type="ECO:0000313" key="1">
    <source>
        <dbReference type="EMBL" id="MEU7295717.1"/>
    </source>
</evidence>
<gene>
    <name evidence="1" type="ORF">AB0A76_21280</name>
</gene>